<evidence type="ECO:0000259" key="5">
    <source>
        <dbReference type="SMART" id="SM01273"/>
    </source>
</evidence>
<dbReference type="InterPro" id="IPR015362">
    <property type="entry name" value="WIBG_mago-bd"/>
</dbReference>
<feature type="region of interest" description="Disordered" evidence="4">
    <location>
        <begin position="39"/>
        <end position="104"/>
    </location>
</feature>
<dbReference type="EMBL" id="JAWQEG010004868">
    <property type="protein sequence ID" value="KAK3859924.1"/>
    <property type="molecule type" value="Genomic_DNA"/>
</dbReference>
<feature type="domain" description="WIBG Mago-binding" evidence="5">
    <location>
        <begin position="11"/>
        <end position="37"/>
    </location>
</feature>
<evidence type="ECO:0000256" key="2">
    <source>
        <dbReference type="ARBA" id="ARBA00018898"/>
    </source>
</evidence>
<comment type="caution">
    <text evidence="6">The sequence shown here is derived from an EMBL/GenBank/DDBJ whole genome shotgun (WGS) entry which is preliminary data.</text>
</comment>
<dbReference type="PANTHER" id="PTHR22959:SF0">
    <property type="entry name" value="PARTNER OF Y14 AND MAGO"/>
    <property type="match status" value="1"/>
</dbReference>
<feature type="coiled-coil region" evidence="3">
    <location>
        <begin position="139"/>
        <end position="199"/>
    </location>
</feature>
<evidence type="ECO:0000256" key="4">
    <source>
        <dbReference type="SAM" id="MobiDB-lite"/>
    </source>
</evidence>
<accession>A0AAE1ER40</accession>
<reference evidence="6" key="1">
    <citation type="submission" date="2023-10" db="EMBL/GenBank/DDBJ databases">
        <title>Genome assemblies of two species of porcelain crab, Petrolisthes cinctipes and Petrolisthes manimaculis (Anomura: Porcellanidae).</title>
        <authorList>
            <person name="Angst P."/>
        </authorList>
    </citation>
    <scope>NUCLEOTIDE SEQUENCE</scope>
    <source>
        <strain evidence="6">PB745_01</strain>
        <tissue evidence="6">Gill</tissue>
    </source>
</reference>
<dbReference type="Proteomes" id="UP001286313">
    <property type="component" value="Unassembled WGS sequence"/>
</dbReference>
<gene>
    <name evidence="6" type="ORF">Pcinc_033992</name>
</gene>
<protein>
    <recommendedName>
        <fullName evidence="2">Partner of Y14 and mago</fullName>
    </recommendedName>
</protein>
<dbReference type="GO" id="GO:0005737">
    <property type="term" value="C:cytoplasm"/>
    <property type="evidence" value="ECO:0007669"/>
    <property type="project" value="TreeGrafter"/>
</dbReference>
<name>A0AAE1ER40_PETCI</name>
<comment type="similarity">
    <text evidence="1">Belongs to the pym family.</text>
</comment>
<proteinExistence type="inferred from homology"/>
<evidence type="ECO:0000313" key="6">
    <source>
        <dbReference type="EMBL" id="KAK3859924.1"/>
    </source>
</evidence>
<dbReference type="GO" id="GO:1903259">
    <property type="term" value="P:exon-exon junction complex disassembly"/>
    <property type="evidence" value="ECO:0007669"/>
    <property type="project" value="InterPro"/>
</dbReference>
<dbReference type="SUPFAM" id="SSF101931">
    <property type="entry name" value="Pym (Within the bgcn gene intron protein, WIBG), N-terminal domain"/>
    <property type="match status" value="1"/>
</dbReference>
<organism evidence="6 7">
    <name type="scientific">Petrolisthes cinctipes</name>
    <name type="common">Flat porcelain crab</name>
    <dbReference type="NCBI Taxonomy" id="88211"/>
    <lineage>
        <taxon>Eukaryota</taxon>
        <taxon>Metazoa</taxon>
        <taxon>Ecdysozoa</taxon>
        <taxon>Arthropoda</taxon>
        <taxon>Crustacea</taxon>
        <taxon>Multicrustacea</taxon>
        <taxon>Malacostraca</taxon>
        <taxon>Eumalacostraca</taxon>
        <taxon>Eucarida</taxon>
        <taxon>Decapoda</taxon>
        <taxon>Pleocyemata</taxon>
        <taxon>Anomura</taxon>
        <taxon>Galatheoidea</taxon>
        <taxon>Porcellanidae</taxon>
        <taxon>Petrolisthes</taxon>
    </lineage>
</organism>
<dbReference type="GO" id="GO:0003723">
    <property type="term" value="F:RNA binding"/>
    <property type="evidence" value="ECO:0007669"/>
    <property type="project" value="TreeGrafter"/>
</dbReference>
<keyword evidence="3" id="KW-0175">Coiled coil</keyword>
<dbReference type="InterPro" id="IPR039333">
    <property type="entry name" value="PYM1"/>
</dbReference>
<dbReference type="Pfam" id="PF09282">
    <property type="entry name" value="Mago-bind"/>
    <property type="match status" value="1"/>
</dbReference>
<dbReference type="PANTHER" id="PTHR22959">
    <property type="entry name" value="PYM PROTEIN"/>
    <property type="match status" value="1"/>
</dbReference>
<evidence type="ECO:0000313" key="7">
    <source>
        <dbReference type="Proteomes" id="UP001286313"/>
    </source>
</evidence>
<evidence type="ECO:0000256" key="1">
    <source>
        <dbReference type="ARBA" id="ARBA00009394"/>
    </source>
</evidence>
<evidence type="ECO:0000256" key="3">
    <source>
        <dbReference type="SAM" id="Coils"/>
    </source>
</evidence>
<dbReference type="AlphaFoldDB" id="A0AAE1ER40"/>
<keyword evidence="7" id="KW-1185">Reference proteome</keyword>
<dbReference type="GO" id="GO:0035145">
    <property type="term" value="C:exon-exon junction complex"/>
    <property type="evidence" value="ECO:0007669"/>
    <property type="project" value="TreeGrafter"/>
</dbReference>
<sequence length="200" mass="22078">MADMCRVHCAGQCFIPASQRPDGTWRKARRVKDGYVPQEEMPLYESKGKQWAKSRPDHPIGLAPDDVAASKARQQASTDMGIPGLAVTTKPGGMSKSQKKKAAKKKAAAAAAADTEINKMLEDTHVSNNTNADGKQPVATDSAKRLRNLKKKLRDIEKLETQIKSGELKKPGKDQLEKIKRKSDVMQQIEELEEELEEGN</sequence>
<dbReference type="InterPro" id="IPR036348">
    <property type="entry name" value="WIBG_N_sf"/>
</dbReference>
<dbReference type="SMART" id="SM01273">
    <property type="entry name" value="Mago-bind"/>
    <property type="match status" value="1"/>
</dbReference>